<gene>
    <name evidence="1" type="ORF">QFC19_004098</name>
</gene>
<accession>A0ACC2VYQ6</accession>
<proteinExistence type="predicted"/>
<dbReference type="Proteomes" id="UP001241377">
    <property type="component" value="Unassembled WGS sequence"/>
</dbReference>
<dbReference type="EMBL" id="JASBWR010000042">
    <property type="protein sequence ID" value="KAJ9104114.1"/>
    <property type="molecule type" value="Genomic_DNA"/>
</dbReference>
<keyword evidence="2" id="KW-1185">Reference proteome</keyword>
<evidence type="ECO:0000313" key="2">
    <source>
        <dbReference type="Proteomes" id="UP001241377"/>
    </source>
</evidence>
<evidence type="ECO:0000313" key="1">
    <source>
        <dbReference type="EMBL" id="KAJ9104114.1"/>
    </source>
</evidence>
<organism evidence="1 2">
    <name type="scientific">Naganishia cerealis</name>
    <dbReference type="NCBI Taxonomy" id="610337"/>
    <lineage>
        <taxon>Eukaryota</taxon>
        <taxon>Fungi</taxon>
        <taxon>Dikarya</taxon>
        <taxon>Basidiomycota</taxon>
        <taxon>Agaricomycotina</taxon>
        <taxon>Tremellomycetes</taxon>
        <taxon>Filobasidiales</taxon>
        <taxon>Filobasidiaceae</taxon>
        <taxon>Naganishia</taxon>
    </lineage>
</organism>
<comment type="caution">
    <text evidence="1">The sequence shown here is derived from an EMBL/GenBank/DDBJ whole genome shotgun (WGS) entry which is preliminary data.</text>
</comment>
<reference evidence="1" key="1">
    <citation type="submission" date="2023-04" db="EMBL/GenBank/DDBJ databases">
        <title>Draft Genome sequencing of Naganishia species isolated from polar environments using Oxford Nanopore Technology.</title>
        <authorList>
            <person name="Leo P."/>
            <person name="Venkateswaran K."/>
        </authorList>
    </citation>
    <scope>NUCLEOTIDE SEQUENCE</scope>
    <source>
        <strain evidence="1">MNA-CCFEE 5261</strain>
    </source>
</reference>
<sequence>MVLASSELEDKQVGVVRADNHDINNHIAGYSNLIRDAAQADQIEHEMGVRQALRIHKKAVFWSMALSAALIMEGYDVVLIASFYGHPAFLKKYGVPGPEGKNIIPAAWQSGLGNGSSAGGIIGLIINGWASERFGPRKTFLVAMVLMIGAIFVPVFAQSLPVLTFGEVLCGIPWGIFQTLTTAYASEVCPIALRHYLTAYINACWGFGILLSSGVVRACLNIESEWAFRIPFCIQWVWPPLLIVLVWFAPESPFWLVRQERYADAEKSVRRLTSPEHFTDEDVKRNVAMKIHTTELEKKMTAGASYIDMFRGIDRRRTEISLMCFAAQLLSGQYHGLRDIFLYSLLSSASKNPSFQQAGMAVQASYDLNLALNAMFVVGTFVSWGLLTRFGRRTLYLVGLALMASVLLCIGGMGFTDSTAAKWVSGALLIFLNLAYNSTLGPVCYTLIAEISSTRLRAKTIALSRVAYQLMNIICGIIVPRQLSPAEWNWGPKSGLFWAGSALLTLAYTWLRIPETRNRSYGELDLLFEHRVPAWRFSKTKVDQFNLDETHDAPGETPMMEEKSDLKEDIAHAEYIRK</sequence>
<name>A0ACC2VYQ6_9TREE</name>
<protein>
    <submittedName>
        <fullName evidence="1">Uncharacterized protein</fullName>
    </submittedName>
</protein>